<dbReference type="AlphaFoldDB" id="A0A915IWJ8"/>
<evidence type="ECO:0000256" key="2">
    <source>
        <dbReference type="SAM" id="Phobius"/>
    </source>
</evidence>
<dbReference type="Proteomes" id="UP000887565">
    <property type="component" value="Unplaced"/>
</dbReference>
<reference evidence="4" key="1">
    <citation type="submission" date="2022-11" db="UniProtKB">
        <authorList>
            <consortium name="WormBaseParasite"/>
        </authorList>
    </citation>
    <scope>IDENTIFICATION</scope>
</reference>
<evidence type="ECO:0000313" key="4">
    <source>
        <dbReference type="WBParaSite" id="nRc.2.0.1.t17785-RA"/>
    </source>
</evidence>
<feature type="compositionally biased region" description="Basic and acidic residues" evidence="1">
    <location>
        <begin position="119"/>
        <end position="134"/>
    </location>
</feature>
<feature type="transmembrane region" description="Helical" evidence="2">
    <location>
        <begin position="51"/>
        <end position="76"/>
    </location>
</feature>
<keyword evidence="3" id="KW-1185">Reference proteome</keyword>
<keyword evidence="2" id="KW-0472">Membrane</keyword>
<feature type="region of interest" description="Disordered" evidence="1">
    <location>
        <begin position="111"/>
        <end position="134"/>
    </location>
</feature>
<keyword evidence="2" id="KW-1133">Transmembrane helix</keyword>
<proteinExistence type="predicted"/>
<keyword evidence="2" id="KW-0812">Transmembrane</keyword>
<protein>
    <submittedName>
        <fullName evidence="4">Transmembrane protein</fullName>
    </submittedName>
</protein>
<evidence type="ECO:0000256" key="1">
    <source>
        <dbReference type="SAM" id="MobiDB-lite"/>
    </source>
</evidence>
<name>A0A915IWJ8_ROMCU</name>
<organism evidence="3 4">
    <name type="scientific">Romanomermis culicivorax</name>
    <name type="common">Nematode worm</name>
    <dbReference type="NCBI Taxonomy" id="13658"/>
    <lineage>
        <taxon>Eukaryota</taxon>
        <taxon>Metazoa</taxon>
        <taxon>Ecdysozoa</taxon>
        <taxon>Nematoda</taxon>
        <taxon>Enoplea</taxon>
        <taxon>Dorylaimia</taxon>
        <taxon>Mermithida</taxon>
        <taxon>Mermithoidea</taxon>
        <taxon>Mermithidae</taxon>
        <taxon>Romanomermis</taxon>
    </lineage>
</organism>
<accession>A0A915IWJ8</accession>
<sequence length="134" mass="14754">MEEAHEGGPETEEVLDLDQDPDLWEALDSERGGPWEAKRVRGASVPSVGQYHAITLTSPVIFSIVGGFTLTGVAYFSWGSKADNRVGAKTTAVAKLKIQYSLHRQDNTIVKYPPGVQPELHHPDQTDLGDEDRR</sequence>
<evidence type="ECO:0000313" key="3">
    <source>
        <dbReference type="Proteomes" id="UP000887565"/>
    </source>
</evidence>
<dbReference type="WBParaSite" id="nRc.2.0.1.t17785-RA">
    <property type="protein sequence ID" value="nRc.2.0.1.t17785-RA"/>
    <property type="gene ID" value="nRc.2.0.1.g17785"/>
</dbReference>